<evidence type="ECO:0000313" key="7">
    <source>
        <dbReference type="Proteomes" id="UP001597525"/>
    </source>
</evidence>
<keyword evidence="7" id="KW-1185">Reference proteome</keyword>
<dbReference type="EC" id="2.3.-.-" evidence="6"/>
<sequence length="146" mass="16763">MTIGEYVKKRNGVPFGDPRSLKYNIRRSLGAKNFATFWNFWNPIFGYYLGKYIFKPLTQLIHSSLALMLTFVISGAIHDLFTTLIRGKLSIFFCIWFFFMSLAVVLSKSLNYDLSRSSWISRAISNLSIVIFCALITIILNKIVLS</sequence>
<dbReference type="GO" id="GO:0016746">
    <property type="term" value="F:acyltransferase activity"/>
    <property type="evidence" value="ECO:0007669"/>
    <property type="project" value="UniProtKB-KW"/>
</dbReference>
<feature type="transmembrane region" description="Helical" evidence="5">
    <location>
        <begin position="60"/>
        <end position="77"/>
    </location>
</feature>
<dbReference type="EMBL" id="JBHUPB010000010">
    <property type="protein sequence ID" value="MFD2968782.1"/>
    <property type="molecule type" value="Genomic_DNA"/>
</dbReference>
<evidence type="ECO:0000313" key="6">
    <source>
        <dbReference type="EMBL" id="MFD2968782.1"/>
    </source>
</evidence>
<dbReference type="Proteomes" id="UP001597525">
    <property type="component" value="Unassembled WGS sequence"/>
</dbReference>
<keyword evidence="6" id="KW-0012">Acyltransferase</keyword>
<comment type="caution">
    <text evidence="6">The sequence shown here is derived from an EMBL/GenBank/DDBJ whole genome shotgun (WGS) entry which is preliminary data.</text>
</comment>
<dbReference type="RefSeq" id="WP_380936385.1">
    <property type="nucleotide sequence ID" value="NZ_CP138332.1"/>
</dbReference>
<evidence type="ECO:0000256" key="4">
    <source>
        <dbReference type="ARBA" id="ARBA00023136"/>
    </source>
</evidence>
<dbReference type="Pfam" id="PF03062">
    <property type="entry name" value="MBOAT"/>
    <property type="match status" value="1"/>
</dbReference>
<feature type="transmembrane region" description="Helical" evidence="5">
    <location>
        <begin position="119"/>
        <end position="140"/>
    </location>
</feature>
<protein>
    <submittedName>
        <fullName evidence="6">MBOAT family O-acyltransferase</fullName>
        <ecNumber evidence="6">2.3.-.-</ecNumber>
    </submittedName>
</protein>
<gene>
    <name evidence="6" type="ORF">ACFS7Y_15395</name>
</gene>
<accession>A0ABW6BH22</accession>
<evidence type="ECO:0000256" key="1">
    <source>
        <dbReference type="ARBA" id="ARBA00004141"/>
    </source>
</evidence>
<evidence type="ECO:0000256" key="2">
    <source>
        <dbReference type="ARBA" id="ARBA00022692"/>
    </source>
</evidence>
<feature type="transmembrane region" description="Helical" evidence="5">
    <location>
        <begin position="29"/>
        <end position="48"/>
    </location>
</feature>
<comment type="subcellular location">
    <subcellularLocation>
        <location evidence="1">Membrane</location>
        <topology evidence="1">Multi-pass membrane protein</topology>
    </subcellularLocation>
</comment>
<proteinExistence type="predicted"/>
<evidence type="ECO:0000256" key="5">
    <source>
        <dbReference type="SAM" id="Phobius"/>
    </source>
</evidence>
<evidence type="ECO:0000256" key="3">
    <source>
        <dbReference type="ARBA" id="ARBA00022989"/>
    </source>
</evidence>
<feature type="transmembrane region" description="Helical" evidence="5">
    <location>
        <begin position="89"/>
        <end position="107"/>
    </location>
</feature>
<name>A0ABW6BH22_9SPHI</name>
<dbReference type="InterPro" id="IPR004299">
    <property type="entry name" value="MBOAT_fam"/>
</dbReference>
<keyword evidence="2 5" id="KW-0812">Transmembrane</keyword>
<organism evidence="6 7">
    <name type="scientific">Sphingobacterium bambusae</name>
    <dbReference type="NCBI Taxonomy" id="662858"/>
    <lineage>
        <taxon>Bacteria</taxon>
        <taxon>Pseudomonadati</taxon>
        <taxon>Bacteroidota</taxon>
        <taxon>Sphingobacteriia</taxon>
        <taxon>Sphingobacteriales</taxon>
        <taxon>Sphingobacteriaceae</taxon>
        <taxon>Sphingobacterium</taxon>
    </lineage>
</organism>
<reference evidence="7" key="1">
    <citation type="journal article" date="2019" name="Int. J. Syst. Evol. Microbiol.">
        <title>The Global Catalogue of Microorganisms (GCM) 10K type strain sequencing project: providing services to taxonomists for standard genome sequencing and annotation.</title>
        <authorList>
            <consortium name="The Broad Institute Genomics Platform"/>
            <consortium name="The Broad Institute Genome Sequencing Center for Infectious Disease"/>
            <person name="Wu L."/>
            <person name="Ma J."/>
        </authorList>
    </citation>
    <scope>NUCLEOTIDE SEQUENCE [LARGE SCALE GENOMIC DNA]</scope>
    <source>
        <strain evidence="7">KCTC 22814</strain>
    </source>
</reference>
<keyword evidence="3 5" id="KW-1133">Transmembrane helix</keyword>
<keyword evidence="4 5" id="KW-0472">Membrane</keyword>
<keyword evidence="6" id="KW-0808">Transferase</keyword>